<dbReference type="Proteomes" id="UP000326207">
    <property type="component" value="Unassembled WGS sequence"/>
</dbReference>
<dbReference type="InterPro" id="IPR009845">
    <property type="entry name" value="DUF1405"/>
</dbReference>
<dbReference type="RefSeq" id="WP_152120022.1">
    <property type="nucleotide sequence ID" value="NZ_QJOW01000002.1"/>
</dbReference>
<dbReference type="Proteomes" id="UP000326302">
    <property type="component" value="Unassembled WGS sequence"/>
</dbReference>
<name>A0A5N5UER4_9EURY</name>
<dbReference type="AlphaFoldDB" id="A0A5N5UER4"/>
<keyword evidence="1" id="KW-0472">Membrane</keyword>
<feature type="transmembrane region" description="Helical" evidence="1">
    <location>
        <begin position="105"/>
        <end position="124"/>
    </location>
</feature>
<evidence type="ECO:0000313" key="3">
    <source>
        <dbReference type="EMBL" id="KAB7517147.1"/>
    </source>
</evidence>
<proteinExistence type="predicted"/>
<feature type="transmembrane region" description="Helical" evidence="1">
    <location>
        <begin position="213"/>
        <end position="236"/>
    </location>
</feature>
<feature type="transmembrane region" description="Helical" evidence="1">
    <location>
        <begin position="73"/>
        <end position="99"/>
    </location>
</feature>
<accession>A0A5N5UPK2</accession>
<accession>A0A5N5UER4</accession>
<organism evidence="3 6">
    <name type="scientific">Halosegnis rubeus</name>
    <dbReference type="NCBI Taxonomy" id="2212850"/>
    <lineage>
        <taxon>Archaea</taxon>
        <taxon>Methanobacteriati</taxon>
        <taxon>Methanobacteriota</taxon>
        <taxon>Stenosarchaea group</taxon>
        <taxon>Halobacteria</taxon>
        <taxon>Halobacteriales</taxon>
        <taxon>Natronomonadaceae</taxon>
        <taxon>Halosegnis</taxon>
    </lineage>
</organism>
<feature type="transmembrane region" description="Helical" evidence="1">
    <location>
        <begin position="46"/>
        <end position="66"/>
    </location>
</feature>
<sequence>MTGSLGDRLNALAARTPGGDIDPPERDLPWYLAPLPDWLAAFGLRLAWPIAIVNLLGVVAGFYYYIPQFQRTVLAAWPVVPDSPVATLFIALSLIAWRLEYDVPWLHALAFFGCLKLGAWAPFVQLVIEGQGSTPLWLYQFLIWSHAGMVVQGFLIPQYADFPIWAVAVAFAWYGFNDIVDYFVPIVGEPHHTVLNAEYVGGEIVHDVAAHDLAAGFAVLLTMLAIFLSLSVRVWLVRSGSVSESRQVE</sequence>
<dbReference type="EMBL" id="QJOW01000002">
    <property type="protein sequence ID" value="KAB7517147.1"/>
    <property type="molecule type" value="Genomic_DNA"/>
</dbReference>
<keyword evidence="1" id="KW-1133">Transmembrane helix</keyword>
<accession>A0A5N5UAS7</accession>
<feature type="transmembrane region" description="Helical" evidence="1">
    <location>
        <begin position="136"/>
        <end position="156"/>
    </location>
</feature>
<dbReference type="PANTHER" id="PTHR40042">
    <property type="entry name" value="HYPOTHETICAL MEMBRANE SPANNING PROTEIN"/>
    <property type="match status" value="1"/>
</dbReference>
<dbReference type="OrthoDB" id="160626at2157"/>
<dbReference type="EMBL" id="QKKZ01000001">
    <property type="protein sequence ID" value="KAB7515648.1"/>
    <property type="molecule type" value="Genomic_DNA"/>
</dbReference>
<evidence type="ECO:0000313" key="5">
    <source>
        <dbReference type="Proteomes" id="UP000326207"/>
    </source>
</evidence>
<protein>
    <submittedName>
        <fullName evidence="3">DUF1405 domain-containing protein</fullName>
    </submittedName>
</protein>
<evidence type="ECO:0000313" key="2">
    <source>
        <dbReference type="EMBL" id="KAB7515648.1"/>
    </source>
</evidence>
<evidence type="ECO:0000313" key="4">
    <source>
        <dbReference type="EMBL" id="KAB7519734.1"/>
    </source>
</evidence>
<dbReference type="Proteomes" id="UP000326865">
    <property type="component" value="Unassembled WGS sequence"/>
</dbReference>
<dbReference type="PANTHER" id="PTHR40042:SF1">
    <property type="entry name" value="DUF1405 DOMAIN-CONTAINING PROTEIN"/>
    <property type="match status" value="1"/>
</dbReference>
<gene>
    <name evidence="2" type="ORF">DM867_00420</name>
    <name evidence="3" type="ORF">DMP03_07260</name>
    <name evidence="4" type="ORF">DP108_00315</name>
</gene>
<dbReference type="Pfam" id="PF07187">
    <property type="entry name" value="DUF1405"/>
    <property type="match status" value="1"/>
</dbReference>
<dbReference type="EMBL" id="QMDY01000001">
    <property type="protein sequence ID" value="KAB7519734.1"/>
    <property type="molecule type" value="Genomic_DNA"/>
</dbReference>
<keyword evidence="7" id="KW-1185">Reference proteome</keyword>
<evidence type="ECO:0000313" key="6">
    <source>
        <dbReference type="Proteomes" id="UP000326302"/>
    </source>
</evidence>
<reference evidence="5 6" key="1">
    <citation type="submission" date="2019-10" db="EMBL/GenBank/DDBJ databases">
        <title>Unraveling microbial dark matter from salterns through culturing: the case of the genus Halosegnis.</title>
        <authorList>
            <person name="Duran-Viseras A."/>
            <person name="Andrei A.-S."/>
            <person name="Vera-Gargallo B."/>
            <person name="Ghai R."/>
            <person name="Sanchez-Porro C."/>
            <person name="Ventosa A."/>
        </authorList>
    </citation>
    <scope>NUCLEOTIDE SEQUENCE [LARGE SCALE GENOMIC DNA]</scope>
    <source>
        <strain evidence="3 6">F17-44</strain>
        <strain evidence="2 7">F18-79</strain>
        <strain evidence="4 5">F19-13</strain>
    </source>
</reference>
<evidence type="ECO:0000256" key="1">
    <source>
        <dbReference type="SAM" id="Phobius"/>
    </source>
</evidence>
<comment type="caution">
    <text evidence="3">The sequence shown here is derived from an EMBL/GenBank/DDBJ whole genome shotgun (WGS) entry which is preliminary data.</text>
</comment>
<evidence type="ECO:0000313" key="7">
    <source>
        <dbReference type="Proteomes" id="UP000326865"/>
    </source>
</evidence>
<keyword evidence="1" id="KW-0812">Transmembrane</keyword>